<sequence>MRIKGVLDAKDKEEASDEPKFQVYHNTFYKEAQITAGERQVTPVESDSRGESDSSISCIEVDAE</sequence>
<comment type="caution">
    <text evidence="2">The sequence shown here is derived from an EMBL/GenBank/DDBJ whole genome shotgun (WGS) entry which is preliminary data.</text>
</comment>
<dbReference type="Proteomes" id="UP000285405">
    <property type="component" value="Unassembled WGS sequence"/>
</dbReference>
<reference evidence="2 3" key="1">
    <citation type="journal article" date="2018" name="BMC Genomics">
        <title>Comparative genome analyses reveal sequence features reflecting distinct modes of host-adaptation between dicot and monocot powdery mildew.</title>
        <authorList>
            <person name="Wu Y."/>
            <person name="Ma X."/>
            <person name="Pan Z."/>
            <person name="Kale S.D."/>
            <person name="Song Y."/>
            <person name="King H."/>
            <person name="Zhang Q."/>
            <person name="Presley C."/>
            <person name="Deng X."/>
            <person name="Wei C.I."/>
            <person name="Xiao S."/>
        </authorList>
    </citation>
    <scope>NUCLEOTIDE SEQUENCE [LARGE SCALE GENOMIC DNA]</scope>
    <source>
        <strain evidence="2">UCSC1</strain>
    </source>
</reference>
<name>A0A420IT63_9PEZI</name>
<gene>
    <name evidence="2" type="ORF">GcC1_061033</name>
</gene>
<dbReference type="AlphaFoldDB" id="A0A420IT63"/>
<evidence type="ECO:0000313" key="2">
    <source>
        <dbReference type="EMBL" id="RKF77733.1"/>
    </source>
</evidence>
<evidence type="ECO:0000256" key="1">
    <source>
        <dbReference type="SAM" id="MobiDB-lite"/>
    </source>
</evidence>
<organism evidence="2 3">
    <name type="scientific">Golovinomyces cichoracearum</name>
    <dbReference type="NCBI Taxonomy" id="62708"/>
    <lineage>
        <taxon>Eukaryota</taxon>
        <taxon>Fungi</taxon>
        <taxon>Dikarya</taxon>
        <taxon>Ascomycota</taxon>
        <taxon>Pezizomycotina</taxon>
        <taxon>Leotiomycetes</taxon>
        <taxon>Erysiphales</taxon>
        <taxon>Erysiphaceae</taxon>
        <taxon>Golovinomyces</taxon>
    </lineage>
</organism>
<evidence type="ECO:0000313" key="3">
    <source>
        <dbReference type="Proteomes" id="UP000285405"/>
    </source>
</evidence>
<accession>A0A420IT63</accession>
<dbReference type="EMBL" id="MCBR01006145">
    <property type="protein sequence ID" value="RKF77733.1"/>
    <property type="molecule type" value="Genomic_DNA"/>
</dbReference>
<protein>
    <submittedName>
        <fullName evidence="2">Uncharacterized protein</fullName>
    </submittedName>
</protein>
<feature type="region of interest" description="Disordered" evidence="1">
    <location>
        <begin position="35"/>
        <end position="64"/>
    </location>
</feature>
<proteinExistence type="predicted"/>